<evidence type="ECO:0000256" key="3">
    <source>
        <dbReference type="ARBA" id="ARBA00022452"/>
    </source>
</evidence>
<proteinExistence type="inferred from homology"/>
<protein>
    <submittedName>
        <fullName evidence="14">TonB-dependent receptor</fullName>
    </submittedName>
</protein>
<evidence type="ECO:0000259" key="13">
    <source>
        <dbReference type="Pfam" id="PF07715"/>
    </source>
</evidence>
<dbReference type="InterPro" id="IPR000531">
    <property type="entry name" value="Beta-barrel_TonB"/>
</dbReference>
<gene>
    <name evidence="14" type="ORF">ISP19_21135</name>
</gene>
<feature type="domain" description="TonB-dependent receptor-like beta-barrel" evidence="12">
    <location>
        <begin position="398"/>
        <end position="955"/>
    </location>
</feature>
<dbReference type="EMBL" id="JADIKE010000039">
    <property type="protein sequence ID" value="MBM7127886.1"/>
    <property type="molecule type" value="Genomic_DNA"/>
</dbReference>
<comment type="subcellular location">
    <subcellularLocation>
        <location evidence="1 8">Cell outer membrane</location>
        <topology evidence="1 8">Multi-pass membrane protein</topology>
    </subcellularLocation>
</comment>
<evidence type="ECO:0000256" key="8">
    <source>
        <dbReference type="PROSITE-ProRule" id="PRU01360"/>
    </source>
</evidence>
<sequence length="994" mass="108867">MSKIHVRRGVLASSLALALFAPHVFAQTSTTSTNSTNPQATTQSASSSSQQGATPQKAQTLDKVVVTGSRIPRSTIEGPAPVEIVTGEQIKKEGFTTLWEFLDSMPQVSAPDFANRVSTWGNSAVNARVVNLRNLGPDHTLLLIDGHRVTDYPMPGDNGETTFQNYNNIPIGMVDHVEVLGSGASSIYGSDAVAGVINVILKKNYEGDDIKVTAGGATMGGRQYGDFLYTGGRSGDKWHLMYTYEHTNRSPLWGSDRSYTDSDADAGYGAYNPIDREFGFPRSPGIFLNGPTSFNSTNPGTPGSPGAGSAYVSPPAGSCSKFGNEFSQYNYKSVNTSGDSVLPGATNWGSYCQQNALYENWVLSPGYRADNFYVAGEYDFSEAVQAYASIGLYTNTGTTNTQLPEFGPAFGSLPNNFYDQTSGQIITNYGRQLTEAEMGTMGNTHDYETNWDIHTGLRGTVFDNWDWDFNLGTSKYIVHEDYTAYNYQAMSNFFFGQQLGTTTIGGTTYPVYAINSQRWWNPITPAEYSTFAAGGENSAVSWMNQATLNLTNGELFNTWAGPVGASWVFEANHEVYSLAPDPRGFSVTFADPFFNYYTGGGTRTRFSTATEFRVPLADTLTWTISGRIDKYDDHSSADIAKTWGTGIEWRPIDGLLVRGTYGTNFHAPDMQAIYLQDSVQTVGNYADPLQCIQTDNRTCANYQHSNYFNQYQGGSYNLLPETGHSWTYGFVWDIPGVEGLSFSADYWHMGVNNAIQWIGLQQALTDEAGCLTGLQVSGAPYIAHPLGSQYCQEAIANVVRDAAGNILSVHTGPINIAEEYVSGIDSSLVYKLSTSNWGNFKFDLNYTNNLSFKQRTDLSDPLTNTRYQYPATKSVANVNWYINKWDFTLHGERTGGMRAANYGGCETLPNGIQPSLGDPNCVIYTGNVPGWVIFSTAASYNINDKVKVSLNVSNIFNKVGPITEYAGGFEFIPEQQGDDYVGREIFATVDWKID</sequence>
<evidence type="ECO:0000259" key="12">
    <source>
        <dbReference type="Pfam" id="PF00593"/>
    </source>
</evidence>
<evidence type="ECO:0000256" key="1">
    <source>
        <dbReference type="ARBA" id="ARBA00004571"/>
    </source>
</evidence>
<name>A0ABS2K9P8_9GAMM</name>
<evidence type="ECO:0000256" key="5">
    <source>
        <dbReference type="ARBA" id="ARBA00023077"/>
    </source>
</evidence>
<comment type="caution">
    <text evidence="14">The sequence shown here is derived from an EMBL/GenBank/DDBJ whole genome shotgun (WGS) entry which is preliminary data.</text>
</comment>
<dbReference type="PROSITE" id="PS52016">
    <property type="entry name" value="TONB_DEPENDENT_REC_3"/>
    <property type="match status" value="1"/>
</dbReference>
<dbReference type="InterPro" id="IPR037066">
    <property type="entry name" value="Plug_dom_sf"/>
</dbReference>
<keyword evidence="15" id="KW-1185">Reference proteome</keyword>
<keyword evidence="2 8" id="KW-0813">Transport</keyword>
<organism evidence="14 15">
    <name type="scientific">Dyella flava</name>
    <dbReference type="NCBI Taxonomy" id="1920170"/>
    <lineage>
        <taxon>Bacteria</taxon>
        <taxon>Pseudomonadati</taxon>
        <taxon>Pseudomonadota</taxon>
        <taxon>Gammaproteobacteria</taxon>
        <taxon>Lysobacterales</taxon>
        <taxon>Rhodanobacteraceae</taxon>
        <taxon>Dyella</taxon>
    </lineage>
</organism>
<evidence type="ECO:0000256" key="4">
    <source>
        <dbReference type="ARBA" id="ARBA00022692"/>
    </source>
</evidence>
<evidence type="ECO:0000256" key="10">
    <source>
        <dbReference type="SAM" id="MobiDB-lite"/>
    </source>
</evidence>
<feature type="signal peptide" evidence="11">
    <location>
        <begin position="1"/>
        <end position="26"/>
    </location>
</feature>
<keyword evidence="5 9" id="KW-0798">TonB box</keyword>
<evidence type="ECO:0000256" key="2">
    <source>
        <dbReference type="ARBA" id="ARBA00022448"/>
    </source>
</evidence>
<dbReference type="Proteomes" id="UP001430149">
    <property type="component" value="Unassembled WGS sequence"/>
</dbReference>
<evidence type="ECO:0000313" key="14">
    <source>
        <dbReference type="EMBL" id="MBM7127886.1"/>
    </source>
</evidence>
<feature type="chain" id="PRO_5046620831" evidence="11">
    <location>
        <begin position="27"/>
        <end position="994"/>
    </location>
</feature>
<feature type="region of interest" description="Disordered" evidence="10">
    <location>
        <begin position="29"/>
        <end position="61"/>
    </location>
</feature>
<keyword evidence="4 8" id="KW-0812">Transmembrane</keyword>
<evidence type="ECO:0000256" key="6">
    <source>
        <dbReference type="ARBA" id="ARBA00023136"/>
    </source>
</evidence>
<keyword evidence="3 8" id="KW-1134">Transmembrane beta strand</keyword>
<keyword evidence="7 8" id="KW-0998">Cell outer membrane</keyword>
<evidence type="ECO:0000256" key="7">
    <source>
        <dbReference type="ARBA" id="ARBA00023237"/>
    </source>
</evidence>
<dbReference type="Pfam" id="PF07715">
    <property type="entry name" value="Plug"/>
    <property type="match status" value="1"/>
</dbReference>
<evidence type="ECO:0000256" key="9">
    <source>
        <dbReference type="RuleBase" id="RU003357"/>
    </source>
</evidence>
<dbReference type="PANTHER" id="PTHR47234:SF1">
    <property type="entry name" value="TONB-DEPENDENT RECEPTOR"/>
    <property type="match status" value="1"/>
</dbReference>
<dbReference type="InterPro" id="IPR039426">
    <property type="entry name" value="TonB-dep_rcpt-like"/>
</dbReference>
<dbReference type="SUPFAM" id="SSF56935">
    <property type="entry name" value="Porins"/>
    <property type="match status" value="1"/>
</dbReference>
<keyword evidence="14" id="KW-0675">Receptor</keyword>
<dbReference type="InterPro" id="IPR012910">
    <property type="entry name" value="Plug_dom"/>
</dbReference>
<dbReference type="Gene3D" id="2.40.170.20">
    <property type="entry name" value="TonB-dependent receptor, beta-barrel domain"/>
    <property type="match status" value="1"/>
</dbReference>
<keyword evidence="6 8" id="KW-0472">Membrane</keyword>
<dbReference type="Gene3D" id="2.170.130.10">
    <property type="entry name" value="TonB-dependent receptor, plug domain"/>
    <property type="match status" value="1"/>
</dbReference>
<reference evidence="14" key="1">
    <citation type="submission" date="2020-10" db="EMBL/GenBank/DDBJ databases">
        <title>Phylogeny of dyella-like bacteria.</title>
        <authorList>
            <person name="Fu J."/>
        </authorList>
    </citation>
    <scope>NUCLEOTIDE SEQUENCE</scope>
    <source>
        <strain evidence="14">DHOC52</strain>
    </source>
</reference>
<comment type="similarity">
    <text evidence="8 9">Belongs to the TonB-dependent receptor family.</text>
</comment>
<evidence type="ECO:0000313" key="15">
    <source>
        <dbReference type="Proteomes" id="UP001430149"/>
    </source>
</evidence>
<feature type="compositionally biased region" description="Low complexity" evidence="10">
    <location>
        <begin position="29"/>
        <end position="56"/>
    </location>
</feature>
<keyword evidence="11" id="KW-0732">Signal</keyword>
<dbReference type="PANTHER" id="PTHR47234">
    <property type="match status" value="1"/>
</dbReference>
<evidence type="ECO:0000256" key="11">
    <source>
        <dbReference type="SAM" id="SignalP"/>
    </source>
</evidence>
<dbReference type="Pfam" id="PF00593">
    <property type="entry name" value="TonB_dep_Rec_b-barrel"/>
    <property type="match status" value="1"/>
</dbReference>
<feature type="domain" description="TonB-dependent receptor plug" evidence="13">
    <location>
        <begin position="77"/>
        <end position="196"/>
    </location>
</feature>
<dbReference type="RefSeq" id="WP_204684371.1">
    <property type="nucleotide sequence ID" value="NZ_BSNR01000014.1"/>
</dbReference>
<accession>A0ABS2K9P8</accession>
<dbReference type="InterPro" id="IPR036942">
    <property type="entry name" value="Beta-barrel_TonB_sf"/>
</dbReference>